<dbReference type="InterPro" id="IPR055431">
    <property type="entry name" value="RsgI_M"/>
</dbReference>
<feature type="compositionally biased region" description="Acidic residues" evidence="1">
    <location>
        <begin position="269"/>
        <end position="296"/>
    </location>
</feature>
<dbReference type="Proteomes" id="UP000669239">
    <property type="component" value="Unassembled WGS sequence"/>
</dbReference>
<dbReference type="Pfam" id="PF23750">
    <property type="entry name" value="RsgI_M"/>
    <property type="match status" value="1"/>
</dbReference>
<evidence type="ECO:0008006" key="7">
    <source>
        <dbReference type="Google" id="ProtNLM"/>
    </source>
</evidence>
<reference evidence="5 6" key="1">
    <citation type="journal article" date="2020" name="Cell Host Microbe">
        <title>Functional and Genomic Variation between Human-Derived Isolates of Lachnospiraceae Reveals Inter- and Intra-Species Diversity.</title>
        <authorList>
            <person name="Sorbara M.T."/>
            <person name="Littmann E.R."/>
            <person name="Fontana E."/>
            <person name="Moody T.U."/>
            <person name="Kohout C.E."/>
            <person name="Gjonbalaj M."/>
            <person name="Eaton V."/>
            <person name="Seok R."/>
            <person name="Leiner I.M."/>
            <person name="Pamer E.G."/>
        </authorList>
    </citation>
    <scope>NUCLEOTIDE SEQUENCE [LARGE SCALE GENOMIC DNA]</scope>
    <source>
        <strain evidence="5 6">MSK.1.17</strain>
    </source>
</reference>
<evidence type="ECO:0000256" key="2">
    <source>
        <dbReference type="SAM" id="SignalP"/>
    </source>
</evidence>
<comment type="caution">
    <text evidence="5">The sequence shown here is derived from an EMBL/GenBank/DDBJ whole genome shotgun (WGS) entry which is preliminary data.</text>
</comment>
<keyword evidence="2" id="KW-0732">Signal</keyword>
<dbReference type="Pfam" id="PF03413">
    <property type="entry name" value="PepSY"/>
    <property type="match status" value="1"/>
</dbReference>
<evidence type="ECO:0000256" key="1">
    <source>
        <dbReference type="SAM" id="MobiDB-lite"/>
    </source>
</evidence>
<evidence type="ECO:0000259" key="4">
    <source>
        <dbReference type="Pfam" id="PF23750"/>
    </source>
</evidence>
<protein>
    <recommendedName>
        <fullName evidence="7">PepSY domain-containing protein</fullName>
    </recommendedName>
</protein>
<keyword evidence="6" id="KW-1185">Reference proteome</keyword>
<feature type="domain" description="Anti-sigma factor RsgI-like middle" evidence="4">
    <location>
        <begin position="54"/>
        <end position="158"/>
    </location>
</feature>
<sequence length="296" mass="33411">MLKRRLIRAVVFACAAILAAGAAGAGNTAFGAPSYRASSNKEEVKGRILVSGGPDISISYDKDGTVLEIKGIDRDGKNFLEGQEGYVGKSCKTAVGRLVRRLDEKGWFGEHADGSRKSLVVKAEKGSEYPDDQFMREIEDEVRDIAKDREINVYIKVVGTHSLDGKGYIDRETAEKIVLEQFGLKEDSLKFKEYELDDGVYEIEVVIQGVGHEVELDAVTGAVLDIDRDDDHDGRYDDDDRDDDHDDDRYDDHDDDRDDDHDDDRYDDHDDDRDDDHDDDDDRDHDDDNDNDRDDD</sequence>
<evidence type="ECO:0000259" key="3">
    <source>
        <dbReference type="Pfam" id="PF03413"/>
    </source>
</evidence>
<gene>
    <name evidence="5" type="ORF">G5B36_07705</name>
</gene>
<organism evidence="5 6">
    <name type="scientific">Enterocloster aldenensis</name>
    <dbReference type="NCBI Taxonomy" id="358742"/>
    <lineage>
        <taxon>Bacteria</taxon>
        <taxon>Bacillati</taxon>
        <taxon>Bacillota</taxon>
        <taxon>Clostridia</taxon>
        <taxon>Lachnospirales</taxon>
        <taxon>Lachnospiraceae</taxon>
        <taxon>Enterocloster</taxon>
    </lineage>
</organism>
<dbReference type="RefSeq" id="WP_165641529.1">
    <property type="nucleotide sequence ID" value="NZ_JAAITT010000008.1"/>
</dbReference>
<accession>A0ABX2HGI6</accession>
<dbReference type="InterPro" id="IPR025711">
    <property type="entry name" value="PepSY"/>
</dbReference>
<name>A0ABX2HGI6_9FIRM</name>
<evidence type="ECO:0000313" key="6">
    <source>
        <dbReference type="Proteomes" id="UP000669239"/>
    </source>
</evidence>
<feature type="compositionally biased region" description="Acidic residues" evidence="1">
    <location>
        <begin position="236"/>
        <end position="246"/>
    </location>
</feature>
<dbReference type="EMBL" id="JAAITT010000008">
    <property type="protein sequence ID" value="NSJ48586.1"/>
    <property type="molecule type" value="Genomic_DNA"/>
</dbReference>
<feature type="compositionally biased region" description="Acidic residues" evidence="1">
    <location>
        <begin position="253"/>
        <end position="262"/>
    </location>
</feature>
<dbReference type="Gene3D" id="3.10.450.40">
    <property type="match status" value="1"/>
</dbReference>
<feature type="chain" id="PRO_5046090019" description="PepSY domain-containing protein" evidence="2">
    <location>
        <begin position="26"/>
        <end position="296"/>
    </location>
</feature>
<feature type="domain" description="PepSY" evidence="3">
    <location>
        <begin position="169"/>
        <end position="226"/>
    </location>
</feature>
<feature type="region of interest" description="Disordered" evidence="1">
    <location>
        <begin position="227"/>
        <end position="296"/>
    </location>
</feature>
<proteinExistence type="predicted"/>
<evidence type="ECO:0000313" key="5">
    <source>
        <dbReference type="EMBL" id="NSJ48586.1"/>
    </source>
</evidence>
<feature type="signal peptide" evidence="2">
    <location>
        <begin position="1"/>
        <end position="25"/>
    </location>
</feature>